<dbReference type="AlphaFoldDB" id="A0A815B1Q9"/>
<dbReference type="PANTHER" id="PTHR45911">
    <property type="entry name" value="C2 DOMAIN-CONTAINING PROTEIN"/>
    <property type="match status" value="1"/>
</dbReference>
<feature type="domain" description="C2" evidence="3">
    <location>
        <begin position="1"/>
        <end position="101"/>
    </location>
</feature>
<dbReference type="InterPro" id="IPR035892">
    <property type="entry name" value="C2_domain_sf"/>
</dbReference>
<dbReference type="Pfam" id="PF00168">
    <property type="entry name" value="C2"/>
    <property type="match status" value="1"/>
</dbReference>
<dbReference type="Gene3D" id="2.60.40.150">
    <property type="entry name" value="C2 domain"/>
    <property type="match status" value="1"/>
</dbReference>
<evidence type="ECO:0000256" key="1">
    <source>
        <dbReference type="ARBA" id="ARBA00022723"/>
    </source>
</evidence>
<dbReference type="CDD" id="cd00030">
    <property type="entry name" value="C2"/>
    <property type="match status" value="1"/>
</dbReference>
<evidence type="ECO:0000313" key="5">
    <source>
        <dbReference type="EMBL" id="CAF4206856.1"/>
    </source>
</evidence>
<accession>A0A815B1Q9</accession>
<dbReference type="Proteomes" id="UP000663864">
    <property type="component" value="Unassembled WGS sequence"/>
</dbReference>
<dbReference type="InterPro" id="IPR000008">
    <property type="entry name" value="C2_dom"/>
</dbReference>
<proteinExistence type="predicted"/>
<name>A0A815B1Q9_9BILA</name>
<reference evidence="4" key="1">
    <citation type="submission" date="2021-02" db="EMBL/GenBank/DDBJ databases">
        <authorList>
            <person name="Nowell W R."/>
        </authorList>
    </citation>
    <scope>NUCLEOTIDE SEQUENCE</scope>
</reference>
<dbReference type="SMART" id="SM00239">
    <property type="entry name" value="C2"/>
    <property type="match status" value="1"/>
</dbReference>
<comment type="caution">
    <text evidence="4">The sequence shown here is derived from an EMBL/GenBank/DDBJ whole genome shotgun (WGS) entry which is preliminary data.</text>
</comment>
<dbReference type="EMBL" id="CAJNOT010001916">
    <property type="protein sequence ID" value="CAF1263778.1"/>
    <property type="molecule type" value="Genomic_DNA"/>
</dbReference>
<sequence>MAQLEVTIIEGRNLIKKDKFSQNDAFIEIYFDDKKQKQKTNVIKNSNNPIWNQSFVFNHLRGQDTLHIDVYDQDTFNNQLIGFIHIDLHDLYNKGHIDDWFYIEHNHGNKSYGQIHISLYYQQLNI</sequence>
<gene>
    <name evidence="5" type="ORF">JBS370_LOCUS36797</name>
    <name evidence="4" type="ORF">ZHD862_LOCUS26044</name>
</gene>
<evidence type="ECO:0000259" key="3">
    <source>
        <dbReference type="PROSITE" id="PS50004"/>
    </source>
</evidence>
<organism evidence="4 6">
    <name type="scientific">Rotaria sordida</name>
    <dbReference type="NCBI Taxonomy" id="392033"/>
    <lineage>
        <taxon>Eukaryota</taxon>
        <taxon>Metazoa</taxon>
        <taxon>Spiralia</taxon>
        <taxon>Gnathifera</taxon>
        <taxon>Rotifera</taxon>
        <taxon>Eurotatoria</taxon>
        <taxon>Bdelloidea</taxon>
        <taxon>Philodinida</taxon>
        <taxon>Philodinidae</taxon>
        <taxon>Rotaria</taxon>
    </lineage>
</organism>
<dbReference type="PROSITE" id="PS50004">
    <property type="entry name" value="C2"/>
    <property type="match status" value="1"/>
</dbReference>
<keyword evidence="2" id="KW-0106">Calcium</keyword>
<evidence type="ECO:0000313" key="6">
    <source>
        <dbReference type="Proteomes" id="UP000663864"/>
    </source>
</evidence>
<keyword evidence="1" id="KW-0479">Metal-binding</keyword>
<dbReference type="EMBL" id="CAJOBD010015245">
    <property type="protein sequence ID" value="CAF4206856.1"/>
    <property type="molecule type" value="Genomic_DNA"/>
</dbReference>
<dbReference type="Proteomes" id="UP000663836">
    <property type="component" value="Unassembled WGS sequence"/>
</dbReference>
<protein>
    <recommendedName>
        <fullName evidence="3">C2 domain-containing protein</fullName>
    </recommendedName>
</protein>
<dbReference type="PANTHER" id="PTHR45911:SF4">
    <property type="entry name" value="MULTIPLE C2 AND TRANSMEMBRANE DOMAIN-CONTAINING PROTEIN"/>
    <property type="match status" value="1"/>
</dbReference>
<dbReference type="GO" id="GO:0016020">
    <property type="term" value="C:membrane"/>
    <property type="evidence" value="ECO:0007669"/>
    <property type="project" value="TreeGrafter"/>
</dbReference>
<dbReference type="GO" id="GO:0005509">
    <property type="term" value="F:calcium ion binding"/>
    <property type="evidence" value="ECO:0007669"/>
    <property type="project" value="TreeGrafter"/>
</dbReference>
<dbReference type="SUPFAM" id="SSF49562">
    <property type="entry name" value="C2 domain (Calcium/lipid-binding domain, CaLB)"/>
    <property type="match status" value="1"/>
</dbReference>
<evidence type="ECO:0000256" key="2">
    <source>
        <dbReference type="ARBA" id="ARBA00022837"/>
    </source>
</evidence>
<evidence type="ECO:0000313" key="4">
    <source>
        <dbReference type="EMBL" id="CAF1263778.1"/>
    </source>
</evidence>